<protein>
    <recommendedName>
        <fullName evidence="4">NmrA-like domain-containing protein</fullName>
    </recommendedName>
</protein>
<evidence type="ECO:0000313" key="6">
    <source>
        <dbReference type="Proteomes" id="UP000078397"/>
    </source>
</evidence>
<dbReference type="InterPro" id="IPR036291">
    <property type="entry name" value="NAD(P)-bd_dom_sf"/>
</dbReference>
<dbReference type="Pfam" id="PF05368">
    <property type="entry name" value="NmrA"/>
    <property type="match status" value="1"/>
</dbReference>
<evidence type="ECO:0000256" key="3">
    <source>
        <dbReference type="ARBA" id="ARBA00023002"/>
    </source>
</evidence>
<keyword evidence="2" id="KW-0521">NADP</keyword>
<dbReference type="Gene3D" id="3.40.50.720">
    <property type="entry name" value="NAD(P)-binding Rossmann-like Domain"/>
    <property type="match status" value="1"/>
</dbReference>
<dbReference type="OrthoDB" id="419598at2759"/>
<evidence type="ECO:0000259" key="4">
    <source>
        <dbReference type="Pfam" id="PF05368"/>
    </source>
</evidence>
<dbReference type="GeneID" id="28845840"/>
<accession>A0A179F6S0</accession>
<organism evidence="5 6">
    <name type="scientific">Pochonia chlamydosporia 170</name>
    <dbReference type="NCBI Taxonomy" id="1380566"/>
    <lineage>
        <taxon>Eukaryota</taxon>
        <taxon>Fungi</taxon>
        <taxon>Dikarya</taxon>
        <taxon>Ascomycota</taxon>
        <taxon>Pezizomycotina</taxon>
        <taxon>Sordariomycetes</taxon>
        <taxon>Hypocreomycetidae</taxon>
        <taxon>Hypocreales</taxon>
        <taxon>Clavicipitaceae</taxon>
        <taxon>Pochonia</taxon>
    </lineage>
</organism>
<dbReference type="KEGG" id="pchm:VFPPC_02148"/>
<dbReference type="EMBL" id="LSBJ02000001">
    <property type="protein sequence ID" value="OAQ61138.1"/>
    <property type="molecule type" value="Genomic_DNA"/>
</dbReference>
<keyword evidence="3" id="KW-0560">Oxidoreductase</keyword>
<evidence type="ECO:0000256" key="1">
    <source>
        <dbReference type="ARBA" id="ARBA00005725"/>
    </source>
</evidence>
<comment type="caution">
    <text evidence="5">The sequence shown here is derived from an EMBL/GenBank/DDBJ whole genome shotgun (WGS) entry which is preliminary data.</text>
</comment>
<dbReference type="Proteomes" id="UP000078397">
    <property type="component" value="Unassembled WGS sequence"/>
</dbReference>
<dbReference type="PANTHER" id="PTHR47706:SF4">
    <property type="entry name" value="NMRA-LIKE DOMAIN-CONTAINING PROTEIN"/>
    <property type="match status" value="1"/>
</dbReference>
<keyword evidence="6" id="KW-1185">Reference proteome</keyword>
<dbReference type="AlphaFoldDB" id="A0A179F6S0"/>
<dbReference type="GO" id="GO:0016491">
    <property type="term" value="F:oxidoreductase activity"/>
    <property type="evidence" value="ECO:0007669"/>
    <property type="project" value="UniProtKB-KW"/>
</dbReference>
<evidence type="ECO:0000256" key="2">
    <source>
        <dbReference type="ARBA" id="ARBA00022857"/>
    </source>
</evidence>
<dbReference type="InterPro" id="IPR051609">
    <property type="entry name" value="NmrA/Isoflavone_reductase-like"/>
</dbReference>
<dbReference type="SUPFAM" id="SSF51735">
    <property type="entry name" value="NAD(P)-binding Rossmann-fold domains"/>
    <property type="match status" value="1"/>
</dbReference>
<dbReference type="RefSeq" id="XP_018138947.1">
    <property type="nucleotide sequence ID" value="XM_018281846.1"/>
</dbReference>
<name>A0A179F6S0_METCM</name>
<dbReference type="PANTHER" id="PTHR47706">
    <property type="entry name" value="NMRA-LIKE FAMILY PROTEIN"/>
    <property type="match status" value="1"/>
</dbReference>
<gene>
    <name evidence="5" type="ORF">VFPPC_02148</name>
</gene>
<feature type="domain" description="NmrA-like" evidence="4">
    <location>
        <begin position="3"/>
        <end position="247"/>
    </location>
</feature>
<dbReference type="InterPro" id="IPR008030">
    <property type="entry name" value="NmrA-like"/>
</dbReference>
<sequence length="323" mass="35067">MTRVAIAGATGSIGGVIAAAIASTKKHEVFVLSRKAPDASNNSGSISTLTVNYDSVDDIETKLTSNNIDTVICCMSLNSEAENASQINIIRAAAKSPTVKRFAPSEFGIDYMEASRQKYPFPSTEFKVAAIQELQKTDLQYTRFITSTFMDYFGPQNAPSQLKVLPLFIDHQSRKATIPGDGNTPVVLTHSTDVGKFVAAAVDLPEWQEKSLVIGDKLTLNELVERAEAVGKCKYEVTHVSIDKFQSGDIPELPCDVHVYRFVPKEMVMGIRQGAGLAMAAGWMNLDTSSGTLNDRLPGVESLSVAKFFSKYVAEADQTAYYG</sequence>
<comment type="similarity">
    <text evidence="1">Belongs to the NmrA-type oxidoreductase family. Isoflavone reductase subfamily.</text>
</comment>
<proteinExistence type="inferred from homology"/>
<reference evidence="5 6" key="1">
    <citation type="journal article" date="2016" name="PLoS Pathog.">
        <title>Biosynthesis of antibiotic leucinostatins in bio-control fungus Purpureocillium lilacinum and their inhibition on phytophthora revealed by genome mining.</title>
        <authorList>
            <person name="Wang G."/>
            <person name="Liu Z."/>
            <person name="Lin R."/>
            <person name="Li E."/>
            <person name="Mao Z."/>
            <person name="Ling J."/>
            <person name="Yang Y."/>
            <person name="Yin W.B."/>
            <person name="Xie B."/>
        </authorList>
    </citation>
    <scope>NUCLEOTIDE SEQUENCE [LARGE SCALE GENOMIC DNA]</scope>
    <source>
        <strain evidence="5">170</strain>
    </source>
</reference>
<dbReference type="Gene3D" id="3.90.25.10">
    <property type="entry name" value="UDP-galactose 4-epimerase, domain 1"/>
    <property type="match status" value="1"/>
</dbReference>
<evidence type="ECO:0000313" key="5">
    <source>
        <dbReference type="EMBL" id="OAQ61138.1"/>
    </source>
</evidence>